<dbReference type="PATRIC" id="fig|1073377.4.peg.62"/>
<protein>
    <recommendedName>
        <fullName evidence="3">Solute-binding protein family 3/N-terminal domain-containing protein</fullName>
    </recommendedName>
</protein>
<accession>K1JHZ9</accession>
<comment type="caution">
    <text evidence="1">The sequence shown here is derived from an EMBL/GenBank/DDBJ whole genome shotgun (WGS) entry which is preliminary data.</text>
</comment>
<evidence type="ECO:0000313" key="1">
    <source>
        <dbReference type="EMBL" id="EKB29766.1"/>
    </source>
</evidence>
<dbReference type="SUPFAM" id="SSF53850">
    <property type="entry name" value="Periplasmic binding protein-like II"/>
    <property type="match status" value="1"/>
</dbReference>
<dbReference type="EMBL" id="AGWR01000003">
    <property type="protein sequence ID" value="EKB29766.1"/>
    <property type="molecule type" value="Genomic_DNA"/>
</dbReference>
<reference evidence="1 2" key="1">
    <citation type="submission" date="2012-06" db="EMBL/GenBank/DDBJ databases">
        <title>The Genome Sequence of Aeromonas hydrophila SSU.</title>
        <authorList>
            <consortium name="The Broad Institute Genome Sequencing Platform"/>
            <person name="Earl A."/>
            <person name="Ward D."/>
            <person name="Feldgarden M."/>
            <person name="Gevers D."/>
            <person name="Chopra A."/>
            <person name="Walker B."/>
            <person name="Young S.K."/>
            <person name="Zeng Q."/>
            <person name="Gargeya S."/>
            <person name="Fitzgerald M."/>
            <person name="Haas B."/>
            <person name="Abouelleil A."/>
            <person name="Alvarado L."/>
            <person name="Arachchi H.M."/>
            <person name="Berlin A.M."/>
            <person name="Chapman S.B."/>
            <person name="Goldberg J."/>
            <person name="Griggs A."/>
            <person name="Gujja S."/>
            <person name="Hansen M."/>
            <person name="Howarth C."/>
            <person name="Imamovic A."/>
            <person name="Larimer J."/>
            <person name="McCowan C."/>
            <person name="Montmayeur A."/>
            <person name="Murphy C."/>
            <person name="Neiman D."/>
            <person name="Pearson M."/>
            <person name="Priest M."/>
            <person name="Roberts A."/>
            <person name="Saif S."/>
            <person name="Shea T."/>
            <person name="Sisk P."/>
            <person name="Sykes S."/>
            <person name="Wortman J."/>
            <person name="Nusbaum C."/>
            <person name="Birren B."/>
        </authorList>
    </citation>
    <scope>NUCLEOTIDE SEQUENCE [LARGE SCALE GENOMIC DNA]</scope>
    <source>
        <strain evidence="1 2">SSU</strain>
    </source>
</reference>
<proteinExistence type="predicted"/>
<gene>
    <name evidence="1" type="ORF">HMPREF1171_00057</name>
</gene>
<keyword evidence="2" id="KW-1185">Reference proteome</keyword>
<dbReference type="AlphaFoldDB" id="K1JHZ9"/>
<dbReference type="HOGENOM" id="CLU_094477_0_0_6"/>
<name>K1JHZ9_9GAMM</name>
<sequence>MGDSVRLWRNSQNMVRLLLSWVLLLLCWPGRADPLNVYCDDWPGFCQRDGRGIYLDIVRAIYQPNGYEVIPRIVPYKRALAVIAQQGGDMAMGVYRDEVSGVLQPRYPASADDLTVLMLKKWQPQWLGESSLKGQGVVWLRGWAFDKYIPVSMRWHEIDSHDMALQLLAKERYRYYLTAGVLYSEDSIPANMHRTFLRWIPTYPIFADTEKGHTLQQLWDQGMVNLVRHGTLAEIYRRYRLHDYYRGFIEEQEQRLKPGN</sequence>
<evidence type="ECO:0008006" key="3">
    <source>
        <dbReference type="Google" id="ProtNLM"/>
    </source>
</evidence>
<dbReference type="Proteomes" id="UP000005149">
    <property type="component" value="Unassembled WGS sequence"/>
</dbReference>
<evidence type="ECO:0000313" key="2">
    <source>
        <dbReference type="Proteomes" id="UP000005149"/>
    </source>
</evidence>
<organism evidence="1 2">
    <name type="scientific">Aeromonas dhakensis</name>
    <dbReference type="NCBI Taxonomy" id="196024"/>
    <lineage>
        <taxon>Bacteria</taxon>
        <taxon>Pseudomonadati</taxon>
        <taxon>Pseudomonadota</taxon>
        <taxon>Gammaproteobacteria</taxon>
        <taxon>Aeromonadales</taxon>
        <taxon>Aeromonadaceae</taxon>
        <taxon>Aeromonas</taxon>
    </lineage>
</organism>